<evidence type="ECO:0000313" key="1">
    <source>
        <dbReference type="EMBL" id="KAK9954103.1"/>
    </source>
</evidence>
<sequence length="52" mass="5891">MEQGIAAQYECPWYELSFMACTCPAHINHSHFLSFWSHTVSTSALENSLSEP</sequence>
<dbReference type="EMBL" id="JAWDJR010000022">
    <property type="protein sequence ID" value="KAK9954103.1"/>
    <property type="molecule type" value="Genomic_DNA"/>
</dbReference>
<keyword evidence="2" id="KW-1185">Reference proteome</keyword>
<organism evidence="1 2">
    <name type="scientific">Culter alburnus</name>
    <name type="common">Topmouth culter</name>
    <dbReference type="NCBI Taxonomy" id="194366"/>
    <lineage>
        <taxon>Eukaryota</taxon>
        <taxon>Metazoa</taxon>
        <taxon>Chordata</taxon>
        <taxon>Craniata</taxon>
        <taxon>Vertebrata</taxon>
        <taxon>Euteleostomi</taxon>
        <taxon>Actinopterygii</taxon>
        <taxon>Neopterygii</taxon>
        <taxon>Teleostei</taxon>
        <taxon>Ostariophysi</taxon>
        <taxon>Cypriniformes</taxon>
        <taxon>Xenocyprididae</taxon>
        <taxon>Xenocypridinae</taxon>
        <taxon>Culter</taxon>
    </lineage>
</organism>
<reference evidence="1 2" key="1">
    <citation type="submission" date="2024-05" db="EMBL/GenBank/DDBJ databases">
        <title>A high-quality chromosomal-level genome assembly of Topmouth culter (Culter alburnus).</title>
        <authorList>
            <person name="Zhao H."/>
        </authorList>
    </citation>
    <scope>NUCLEOTIDE SEQUENCE [LARGE SCALE GENOMIC DNA]</scope>
    <source>
        <strain evidence="1">CATC2023</strain>
        <tissue evidence="1">Muscle</tissue>
    </source>
</reference>
<comment type="caution">
    <text evidence="1">The sequence shown here is derived from an EMBL/GenBank/DDBJ whole genome shotgun (WGS) entry which is preliminary data.</text>
</comment>
<name>A0AAW1YZX2_CULAL</name>
<accession>A0AAW1YZX2</accession>
<dbReference type="Proteomes" id="UP001479290">
    <property type="component" value="Unassembled WGS sequence"/>
</dbReference>
<feature type="non-terminal residue" evidence="1">
    <location>
        <position position="52"/>
    </location>
</feature>
<proteinExistence type="predicted"/>
<evidence type="ECO:0000313" key="2">
    <source>
        <dbReference type="Proteomes" id="UP001479290"/>
    </source>
</evidence>
<gene>
    <name evidence="1" type="ORF">ABG768_016202</name>
</gene>
<protein>
    <submittedName>
        <fullName evidence="1">Uncharacterized protein</fullName>
    </submittedName>
</protein>
<dbReference type="AlphaFoldDB" id="A0AAW1YZX2"/>